<dbReference type="AlphaFoldDB" id="A0AA86JSG0"/>
<dbReference type="EMBL" id="CAMTCP010000026">
    <property type="protein sequence ID" value="CAI3541188.1"/>
    <property type="molecule type" value="Genomic_DNA"/>
</dbReference>
<reference evidence="2" key="2">
    <citation type="submission" date="2022-10" db="EMBL/GenBank/DDBJ databases">
        <authorList>
            <person name="Aires J."/>
            <person name="Mesa V."/>
        </authorList>
    </citation>
    <scope>NUCLEOTIDE SEQUENCE</scope>
    <source>
        <strain evidence="2">Clostridium neonatale JD116</strain>
    </source>
</reference>
<name>A0AA86JSG0_9CLOT</name>
<reference evidence="1" key="1">
    <citation type="submission" date="2021-10" db="EMBL/GenBank/DDBJ databases">
        <authorList>
            <person name="Mesa V."/>
        </authorList>
    </citation>
    <scope>NUCLEOTIDE SEQUENCE</scope>
    <source>
        <strain evidence="1">CC3_PB</strain>
    </source>
</reference>
<evidence type="ECO:0000313" key="2">
    <source>
        <dbReference type="EMBL" id="CAI3541188.1"/>
    </source>
</evidence>
<accession>A0AA86JSG0</accession>
<sequence>MEHRFDILRFKTDECFYETTFKPNLDKFLDDFGVLVKEFRLTSIIDDIVENRSNEVHEISKYMGLRGNSLAKLKVGNTLVMPFIGDLEIIMKTNQELFNKK</sequence>
<dbReference type="EMBL" id="CAKJVE010000001">
    <property type="protein sequence ID" value="CAG9701494.1"/>
    <property type="molecule type" value="Genomic_DNA"/>
</dbReference>
<protein>
    <submittedName>
        <fullName evidence="1">Uncharacterized protein</fullName>
    </submittedName>
</protein>
<evidence type="ECO:0000313" key="1">
    <source>
        <dbReference type="EMBL" id="CAG9701494.1"/>
    </source>
</evidence>
<dbReference type="Proteomes" id="UP000789738">
    <property type="component" value="Unassembled WGS sequence"/>
</dbReference>
<comment type="caution">
    <text evidence="1">The sequence shown here is derived from an EMBL/GenBank/DDBJ whole genome shotgun (WGS) entry which is preliminary data.</text>
</comment>
<dbReference type="RefSeq" id="WP_210887998.1">
    <property type="nucleotide sequence ID" value="NZ_CAKJVE010000001.1"/>
</dbReference>
<evidence type="ECO:0000313" key="3">
    <source>
        <dbReference type="Proteomes" id="UP000789738"/>
    </source>
</evidence>
<proteinExistence type="predicted"/>
<dbReference type="Proteomes" id="UP001189143">
    <property type="component" value="Unassembled WGS sequence"/>
</dbReference>
<gene>
    <name evidence="2" type="ORF">CNEO2_1230007</name>
    <name evidence="1" type="ORF">CNEO_10028</name>
</gene>
<organism evidence="1 3">
    <name type="scientific">Clostridium neonatale</name>
    <dbReference type="NCBI Taxonomy" id="137838"/>
    <lineage>
        <taxon>Bacteria</taxon>
        <taxon>Bacillati</taxon>
        <taxon>Bacillota</taxon>
        <taxon>Clostridia</taxon>
        <taxon>Eubacteriales</taxon>
        <taxon>Clostridiaceae</taxon>
        <taxon>Clostridium</taxon>
    </lineage>
</organism>